<dbReference type="EMBL" id="JAHHZF010000015">
    <property type="protein sequence ID" value="MBT9292772.1"/>
    <property type="molecule type" value="Genomic_DNA"/>
</dbReference>
<dbReference type="InterPro" id="IPR011761">
    <property type="entry name" value="ATP-grasp"/>
</dbReference>
<dbReference type="Gene3D" id="3.40.50.261">
    <property type="entry name" value="Succinyl-CoA synthetase domains"/>
    <property type="match status" value="1"/>
</dbReference>
<dbReference type="SUPFAM" id="SSF56059">
    <property type="entry name" value="Glutathione synthetase ATP-binding domain-like"/>
    <property type="match status" value="1"/>
</dbReference>
<dbReference type="GO" id="GO:0046872">
    <property type="term" value="F:metal ion binding"/>
    <property type="evidence" value="ECO:0007669"/>
    <property type="project" value="UniProtKB-KW"/>
</dbReference>
<dbReference type="InterPro" id="IPR013815">
    <property type="entry name" value="ATP_grasp_subdomain_1"/>
</dbReference>
<dbReference type="InterPro" id="IPR013650">
    <property type="entry name" value="ATP-grasp_succ-CoA_synth-type"/>
</dbReference>
<keyword evidence="6" id="KW-0067">ATP-binding</keyword>
<name>A0A947GF54_9HYPH</name>
<comment type="caution">
    <text evidence="8">The sequence shown here is derived from an EMBL/GenBank/DDBJ whole genome shotgun (WGS) entry which is preliminary data.</text>
</comment>
<dbReference type="AlphaFoldDB" id="A0A947GF54"/>
<dbReference type="RefSeq" id="WP_261971273.1">
    <property type="nucleotide sequence ID" value="NZ_JAHHZF010000015.1"/>
</dbReference>
<keyword evidence="4 6" id="KW-0547">Nucleotide-binding</keyword>
<keyword evidence="3" id="KW-0479">Metal-binding</keyword>
<evidence type="ECO:0000313" key="8">
    <source>
        <dbReference type="EMBL" id="MBT9292772.1"/>
    </source>
</evidence>
<keyword evidence="9" id="KW-1185">Reference proteome</keyword>
<dbReference type="GO" id="GO:0006104">
    <property type="term" value="P:succinyl-CoA metabolic process"/>
    <property type="evidence" value="ECO:0007669"/>
    <property type="project" value="TreeGrafter"/>
</dbReference>
<evidence type="ECO:0000256" key="2">
    <source>
        <dbReference type="ARBA" id="ARBA00022598"/>
    </source>
</evidence>
<dbReference type="Pfam" id="PF08442">
    <property type="entry name" value="ATP-grasp_2"/>
    <property type="match status" value="1"/>
</dbReference>
<evidence type="ECO:0000256" key="1">
    <source>
        <dbReference type="ARBA" id="ARBA00022532"/>
    </source>
</evidence>
<dbReference type="PANTHER" id="PTHR11815">
    <property type="entry name" value="SUCCINYL-COA SYNTHETASE BETA CHAIN"/>
    <property type="match status" value="1"/>
</dbReference>
<dbReference type="GO" id="GO:0006099">
    <property type="term" value="P:tricarboxylic acid cycle"/>
    <property type="evidence" value="ECO:0007669"/>
    <property type="project" value="UniProtKB-KW"/>
</dbReference>
<dbReference type="Gene3D" id="3.30.470.20">
    <property type="entry name" value="ATP-grasp fold, B domain"/>
    <property type="match status" value="1"/>
</dbReference>
<dbReference type="NCBIfam" id="NF001913">
    <property type="entry name" value="PRK00696.1"/>
    <property type="match status" value="1"/>
</dbReference>
<protein>
    <submittedName>
        <fullName evidence="8">ADP-forming succinate--CoA ligase subunit beta</fullName>
        <ecNumber evidence="8">6.2.1.5</ecNumber>
    </submittedName>
</protein>
<feature type="domain" description="ATP-grasp" evidence="7">
    <location>
        <begin position="9"/>
        <end position="228"/>
    </location>
</feature>
<organism evidence="8 9">
    <name type="scientific">Prosthecodimorpha staleyi</name>
    <dbReference type="NCBI Taxonomy" id="2840188"/>
    <lineage>
        <taxon>Bacteria</taxon>
        <taxon>Pseudomonadati</taxon>
        <taxon>Pseudomonadota</taxon>
        <taxon>Alphaproteobacteria</taxon>
        <taxon>Hyphomicrobiales</taxon>
        <taxon>Ancalomicrobiaceae</taxon>
        <taxon>Prosthecodimorpha</taxon>
    </lineage>
</organism>
<dbReference type="PANTHER" id="PTHR11815:SF10">
    <property type="entry name" value="SUCCINATE--COA LIGASE [GDP-FORMING] SUBUNIT BETA, MITOCHONDRIAL"/>
    <property type="match status" value="1"/>
</dbReference>
<dbReference type="Proteomes" id="UP000766595">
    <property type="component" value="Unassembled WGS sequence"/>
</dbReference>
<evidence type="ECO:0000256" key="4">
    <source>
        <dbReference type="ARBA" id="ARBA00022741"/>
    </source>
</evidence>
<dbReference type="GO" id="GO:0005829">
    <property type="term" value="C:cytosol"/>
    <property type="evidence" value="ECO:0007669"/>
    <property type="project" value="TreeGrafter"/>
</dbReference>
<dbReference type="PROSITE" id="PS50975">
    <property type="entry name" value="ATP_GRASP"/>
    <property type="match status" value="1"/>
</dbReference>
<dbReference type="Gene3D" id="3.30.1490.20">
    <property type="entry name" value="ATP-grasp fold, A domain"/>
    <property type="match status" value="1"/>
</dbReference>
<dbReference type="GO" id="GO:0004775">
    <property type="term" value="F:succinate-CoA ligase (ADP-forming) activity"/>
    <property type="evidence" value="ECO:0007669"/>
    <property type="project" value="UniProtKB-EC"/>
</dbReference>
<dbReference type="PIRSF" id="PIRSF001554">
    <property type="entry name" value="SucCS_beta"/>
    <property type="match status" value="1"/>
</dbReference>
<sequence length="390" mass="41424">MNLHEFQAKDILARYGLVSPGGAVAITPEEAEAVARRLGSPMIAVKAQVHAGGRGKAGGVRLVTSPHAAREAAAEMLGRKLVTAQTGPEGRIVRRVFVETGLASQRDLNLAVLVDRTLGELVVLGSPEGGEDLEERALKGELKLERLPLGTGATPRHDEALAFAARLGLTGDAAVALAGIVDGLRRAFVELDASLIEINPLALTEDGRLVAFDAKMVIDDNALFRQPELAALRDDEEADPIEVQAQHHQLNYVRLDGDIGLVVNGAGLGLATLDLLREAQGRPANFMDIRTTAKSQHIAYGFGLLFDNPAVKAILVNIHGGGMQPCDTVVEGLGMAARRSGRKIPIVARLAGNNADFARSRFVNFGLPIVECPDMWTAATRAVAIARHGR</sequence>
<dbReference type="Pfam" id="PF00549">
    <property type="entry name" value="Ligase_CoA"/>
    <property type="match status" value="1"/>
</dbReference>
<dbReference type="InterPro" id="IPR016102">
    <property type="entry name" value="Succinyl-CoA_synth-like"/>
</dbReference>
<evidence type="ECO:0000256" key="5">
    <source>
        <dbReference type="ARBA" id="ARBA00022842"/>
    </source>
</evidence>
<evidence type="ECO:0000256" key="3">
    <source>
        <dbReference type="ARBA" id="ARBA00022723"/>
    </source>
</evidence>
<reference evidence="8 9" key="1">
    <citation type="submission" date="2021-06" db="EMBL/GenBank/DDBJ databases">
        <authorList>
            <person name="Grouzdev D.S."/>
            <person name="Koziaeva V."/>
        </authorList>
    </citation>
    <scope>NUCLEOTIDE SEQUENCE [LARGE SCALE GENOMIC DNA]</scope>
    <source>
        <strain evidence="8 9">22</strain>
    </source>
</reference>
<dbReference type="GO" id="GO:0005524">
    <property type="term" value="F:ATP binding"/>
    <property type="evidence" value="ECO:0007669"/>
    <property type="project" value="UniProtKB-UniRule"/>
</dbReference>
<dbReference type="SUPFAM" id="SSF52210">
    <property type="entry name" value="Succinyl-CoA synthetase domains"/>
    <property type="match status" value="1"/>
</dbReference>
<keyword evidence="1" id="KW-0816">Tricarboxylic acid cycle</keyword>
<proteinExistence type="predicted"/>
<evidence type="ECO:0000313" key="9">
    <source>
        <dbReference type="Proteomes" id="UP000766595"/>
    </source>
</evidence>
<dbReference type="EC" id="6.2.1.5" evidence="8"/>
<accession>A0A947GF54</accession>
<keyword evidence="5" id="KW-0460">Magnesium</keyword>
<dbReference type="InterPro" id="IPR005809">
    <property type="entry name" value="Succ_CoA_ligase-like_bsu"/>
</dbReference>
<keyword evidence="2 8" id="KW-0436">Ligase</keyword>
<dbReference type="FunFam" id="3.30.1490.20:FF:000002">
    <property type="entry name" value="Succinate--CoA ligase [ADP-forming] subunit beta"/>
    <property type="match status" value="1"/>
</dbReference>
<dbReference type="GO" id="GO:0042709">
    <property type="term" value="C:succinate-CoA ligase complex"/>
    <property type="evidence" value="ECO:0007669"/>
    <property type="project" value="TreeGrafter"/>
</dbReference>
<dbReference type="InterPro" id="IPR005811">
    <property type="entry name" value="SUCC_ACL_C"/>
</dbReference>
<gene>
    <name evidence="8" type="primary">sucC</name>
    <name evidence="8" type="ORF">KL771_25150</name>
</gene>
<evidence type="ECO:0000256" key="6">
    <source>
        <dbReference type="PROSITE-ProRule" id="PRU00409"/>
    </source>
</evidence>
<evidence type="ECO:0000259" key="7">
    <source>
        <dbReference type="PROSITE" id="PS50975"/>
    </source>
</evidence>